<name>A0A1Y0CGH9_9MYCO</name>
<geneLocation type="plasmid" evidence="1 2">
    <name>unnamed2</name>
</geneLocation>
<evidence type="ECO:0008006" key="3">
    <source>
        <dbReference type="Google" id="ProtNLM"/>
    </source>
</evidence>
<accession>A0A1Y0CGH9</accession>
<dbReference type="Proteomes" id="UP000195331">
    <property type="component" value="Plasmid unnamed2"/>
</dbReference>
<reference evidence="1 2" key="1">
    <citation type="submission" date="2017-04" db="EMBL/GenBank/DDBJ databases">
        <title>Whole Genome Sequence of 1,4-Dioxane Degrading Bacterium Mycobacterium dioxanotrophicus PH-06.</title>
        <authorList>
            <person name="He Y."/>
        </authorList>
    </citation>
    <scope>NUCLEOTIDE SEQUENCE [LARGE SCALE GENOMIC DNA]</scope>
    <source>
        <strain evidence="1 2">PH-06</strain>
        <plasmid evidence="1 2">unnamed2</plasmid>
    </source>
</reference>
<protein>
    <recommendedName>
        <fullName evidence="3">PE domain-containing protein</fullName>
    </recommendedName>
</protein>
<evidence type="ECO:0000313" key="1">
    <source>
        <dbReference type="EMBL" id="ART74360.1"/>
    </source>
</evidence>
<sequence length="99" mass="9632">MIELFAEPGSLAAASGATATTAVTVESGAVAEAVPMTAVLPGTASPTVVASTARVIAHGTQKLAMSQLGAAMVGLVAAAYAENGLAYEIVDDTNAATLL</sequence>
<dbReference type="AlphaFoldDB" id="A0A1Y0CGH9"/>
<dbReference type="EMBL" id="CP020811">
    <property type="protein sequence ID" value="ART74360.1"/>
    <property type="molecule type" value="Genomic_DNA"/>
</dbReference>
<dbReference type="RefSeq" id="WP_087083617.1">
    <property type="nucleotide sequence ID" value="NZ_CP020811.1"/>
</dbReference>
<dbReference type="KEGG" id="mdx:BTO20_37715"/>
<organism evidence="1 2">
    <name type="scientific">Mycobacterium dioxanotrophicus</name>
    <dbReference type="NCBI Taxonomy" id="482462"/>
    <lineage>
        <taxon>Bacteria</taxon>
        <taxon>Bacillati</taxon>
        <taxon>Actinomycetota</taxon>
        <taxon>Actinomycetes</taxon>
        <taxon>Mycobacteriales</taxon>
        <taxon>Mycobacteriaceae</taxon>
        <taxon>Mycobacterium</taxon>
    </lineage>
</organism>
<gene>
    <name evidence="1" type="ORF">BTO20_37715</name>
</gene>
<evidence type="ECO:0000313" key="2">
    <source>
        <dbReference type="Proteomes" id="UP000195331"/>
    </source>
</evidence>
<proteinExistence type="predicted"/>
<keyword evidence="2" id="KW-1185">Reference proteome</keyword>
<keyword evidence="1" id="KW-0614">Plasmid</keyword>